<protein>
    <recommendedName>
        <fullName evidence="4">DoxX family protein</fullName>
    </recommendedName>
</protein>
<evidence type="ECO:0008006" key="4">
    <source>
        <dbReference type="Google" id="ProtNLM"/>
    </source>
</evidence>
<keyword evidence="1" id="KW-0812">Transmembrane</keyword>
<dbReference type="EMBL" id="CP046566">
    <property type="protein sequence ID" value="QGW26863.1"/>
    <property type="molecule type" value="Genomic_DNA"/>
</dbReference>
<name>A0A6I6G615_9BACT</name>
<gene>
    <name evidence="2" type="ORF">GLV81_01000</name>
</gene>
<evidence type="ECO:0000313" key="3">
    <source>
        <dbReference type="Proteomes" id="UP000426027"/>
    </source>
</evidence>
<dbReference type="Proteomes" id="UP000426027">
    <property type="component" value="Chromosome"/>
</dbReference>
<accession>A0A6I6G615</accession>
<feature type="transmembrane region" description="Helical" evidence="1">
    <location>
        <begin position="103"/>
        <end position="124"/>
    </location>
</feature>
<keyword evidence="1" id="KW-1133">Transmembrane helix</keyword>
<reference evidence="2 3" key="1">
    <citation type="submission" date="2019-11" db="EMBL/GenBank/DDBJ databases">
        <authorList>
            <person name="Im W.T."/>
        </authorList>
    </citation>
    <scope>NUCLEOTIDE SEQUENCE [LARGE SCALE GENOMIC DNA]</scope>
    <source>
        <strain evidence="2 3">SB-02</strain>
    </source>
</reference>
<dbReference type="KEGG" id="fls:GLV81_01000"/>
<dbReference type="RefSeq" id="WP_157476034.1">
    <property type="nucleotide sequence ID" value="NZ_CP046566.1"/>
</dbReference>
<dbReference type="PANTHER" id="PTHR36974">
    <property type="entry name" value="MEMBRANE PROTEIN-RELATED"/>
    <property type="match status" value="1"/>
</dbReference>
<feature type="transmembrane region" description="Helical" evidence="1">
    <location>
        <begin position="41"/>
        <end position="63"/>
    </location>
</feature>
<evidence type="ECO:0000256" key="1">
    <source>
        <dbReference type="SAM" id="Phobius"/>
    </source>
</evidence>
<keyword evidence="1" id="KW-0472">Membrane</keyword>
<dbReference type="AlphaFoldDB" id="A0A6I6G615"/>
<organism evidence="2 3">
    <name type="scientific">Phnomibacter ginsenosidimutans</name>
    <dbReference type="NCBI Taxonomy" id="2676868"/>
    <lineage>
        <taxon>Bacteria</taxon>
        <taxon>Pseudomonadati</taxon>
        <taxon>Bacteroidota</taxon>
        <taxon>Chitinophagia</taxon>
        <taxon>Chitinophagales</taxon>
        <taxon>Chitinophagaceae</taxon>
        <taxon>Phnomibacter</taxon>
    </lineage>
</organism>
<feature type="transmembrane region" description="Helical" evidence="1">
    <location>
        <begin position="70"/>
        <end position="91"/>
    </location>
</feature>
<sequence>MQEATQKKPWSAWLMAAAYFLAGINHFRVPEFYLPLIPDYLGHKILLNNLSGVAEVVLALCLINARSRKWAAWGIIAMLLAFVPAHIWMIQKDGCLDPNGLCVPVWVAWVRLLIVHPLLLWWAYRCCKTTTATS</sequence>
<evidence type="ECO:0000313" key="2">
    <source>
        <dbReference type="EMBL" id="QGW26863.1"/>
    </source>
</evidence>
<proteinExistence type="predicted"/>
<feature type="transmembrane region" description="Helical" evidence="1">
    <location>
        <begin position="12"/>
        <end position="29"/>
    </location>
</feature>
<keyword evidence="3" id="KW-1185">Reference proteome</keyword>
<dbReference type="PANTHER" id="PTHR36974:SF1">
    <property type="entry name" value="DOXX FAMILY MEMBRANE PROTEIN"/>
    <property type="match status" value="1"/>
</dbReference>